<evidence type="ECO:0000256" key="4">
    <source>
        <dbReference type="ARBA" id="ARBA00023212"/>
    </source>
</evidence>
<feature type="compositionally biased region" description="Basic and acidic residues" evidence="6">
    <location>
        <begin position="44"/>
        <end position="60"/>
    </location>
</feature>
<evidence type="ECO:0000256" key="6">
    <source>
        <dbReference type="SAM" id="MobiDB-lite"/>
    </source>
</evidence>
<dbReference type="Pfam" id="PF13864">
    <property type="entry name" value="Enkurin"/>
    <property type="match status" value="1"/>
</dbReference>
<comment type="subcellular location">
    <subcellularLocation>
        <location evidence="1">Cell projection</location>
        <location evidence="1">Cilium</location>
    </subcellularLocation>
    <subcellularLocation>
        <location evidence="2">Cytoplasm</location>
        <location evidence="2">Cytoskeleton</location>
    </subcellularLocation>
</comment>
<evidence type="ECO:0000256" key="2">
    <source>
        <dbReference type="ARBA" id="ARBA00004245"/>
    </source>
</evidence>
<dbReference type="Proteomes" id="UP000187209">
    <property type="component" value="Unassembled WGS sequence"/>
</dbReference>
<feature type="domain" description="Enkurin" evidence="7">
    <location>
        <begin position="160"/>
        <end position="252"/>
    </location>
</feature>
<name>A0A1R2BWC4_9CILI</name>
<reference evidence="8 9" key="1">
    <citation type="submission" date="2016-11" db="EMBL/GenBank/DDBJ databases">
        <title>The macronuclear genome of Stentor coeruleus: a giant cell with tiny introns.</title>
        <authorList>
            <person name="Slabodnick M."/>
            <person name="Ruby J.G."/>
            <person name="Reiff S.B."/>
            <person name="Swart E.C."/>
            <person name="Gosai S."/>
            <person name="Prabakaran S."/>
            <person name="Witkowska E."/>
            <person name="Larue G.E."/>
            <person name="Fisher S."/>
            <person name="Freeman R.M."/>
            <person name="Gunawardena J."/>
            <person name="Chu W."/>
            <person name="Stover N.A."/>
            <person name="Gregory B.D."/>
            <person name="Nowacki M."/>
            <person name="Derisi J."/>
            <person name="Roy S.W."/>
            <person name="Marshall W.F."/>
            <person name="Sood P."/>
        </authorList>
    </citation>
    <scope>NUCLEOTIDE SEQUENCE [LARGE SCALE GENOMIC DNA]</scope>
    <source>
        <strain evidence="8">WM001</strain>
    </source>
</reference>
<dbReference type="GO" id="GO:0005929">
    <property type="term" value="C:cilium"/>
    <property type="evidence" value="ECO:0007669"/>
    <property type="project" value="UniProtKB-SubCell"/>
</dbReference>
<keyword evidence="3" id="KW-0963">Cytoplasm</keyword>
<feature type="region of interest" description="Disordered" evidence="6">
    <location>
        <begin position="28"/>
        <end position="60"/>
    </location>
</feature>
<accession>A0A1R2BWC4</accession>
<keyword evidence="5" id="KW-0966">Cell projection</keyword>
<evidence type="ECO:0000256" key="5">
    <source>
        <dbReference type="ARBA" id="ARBA00023273"/>
    </source>
</evidence>
<dbReference type="PROSITE" id="PS51665">
    <property type="entry name" value="ENKURIN"/>
    <property type="match status" value="1"/>
</dbReference>
<dbReference type="InterPro" id="IPR052102">
    <property type="entry name" value="Enkurin_domain-protein"/>
</dbReference>
<feature type="compositionally biased region" description="Basic and acidic residues" evidence="6">
    <location>
        <begin position="76"/>
        <end position="90"/>
    </location>
</feature>
<dbReference type="GO" id="GO:0005881">
    <property type="term" value="C:cytoplasmic microtubule"/>
    <property type="evidence" value="ECO:0007669"/>
    <property type="project" value="TreeGrafter"/>
</dbReference>
<dbReference type="OrthoDB" id="431924at2759"/>
<keyword evidence="9" id="KW-1185">Reference proteome</keyword>
<organism evidence="8 9">
    <name type="scientific">Stentor coeruleus</name>
    <dbReference type="NCBI Taxonomy" id="5963"/>
    <lineage>
        <taxon>Eukaryota</taxon>
        <taxon>Sar</taxon>
        <taxon>Alveolata</taxon>
        <taxon>Ciliophora</taxon>
        <taxon>Postciliodesmatophora</taxon>
        <taxon>Heterotrichea</taxon>
        <taxon>Heterotrichida</taxon>
        <taxon>Stentoridae</taxon>
        <taxon>Stentor</taxon>
    </lineage>
</organism>
<dbReference type="PANTHER" id="PTHR21490">
    <property type="entry name" value="ENKURIN-RELATED"/>
    <property type="match status" value="1"/>
</dbReference>
<evidence type="ECO:0000256" key="3">
    <source>
        <dbReference type="ARBA" id="ARBA00022490"/>
    </source>
</evidence>
<evidence type="ECO:0000313" key="8">
    <source>
        <dbReference type="EMBL" id="OMJ81119.1"/>
    </source>
</evidence>
<evidence type="ECO:0000256" key="1">
    <source>
        <dbReference type="ARBA" id="ARBA00004138"/>
    </source>
</evidence>
<dbReference type="AlphaFoldDB" id="A0A1R2BWC4"/>
<dbReference type="PANTHER" id="PTHR21490:SF2">
    <property type="entry name" value="ENKURIN DOMAIN-CONTAINING PROTEIN 1"/>
    <property type="match status" value="1"/>
</dbReference>
<feature type="region of interest" description="Disordered" evidence="6">
    <location>
        <begin position="75"/>
        <end position="118"/>
    </location>
</feature>
<sequence length="254" mass="29457">MKPTIKTQRIEKCQVAEILSEPKRLTDINYEKKNHTQLKQAQTENRKKKEELESRPPKEPFKIKRFQNIESVVYKNPEEVKKPKQVKERSNSANQPIIVTYNPDDEGQAGNKKPDNKRDYVTQNAKAAIAQAPNKLQQVQVENTKTLNPSYGKVPQYIEDYKAKREEQVEKKKQDEEQAKCPPGMKLMPENERIETLAILHKGKDDVWQTINRLPIASNTLAIQKKRSECEAKLIELENAIKTFSRQKVYVAFS</sequence>
<protein>
    <recommendedName>
        <fullName evidence="7">Enkurin domain-containing protein</fullName>
    </recommendedName>
</protein>
<evidence type="ECO:0000313" key="9">
    <source>
        <dbReference type="Proteomes" id="UP000187209"/>
    </source>
</evidence>
<dbReference type="InterPro" id="IPR027012">
    <property type="entry name" value="Enkurin_dom"/>
</dbReference>
<dbReference type="EMBL" id="MPUH01000393">
    <property type="protein sequence ID" value="OMJ81119.1"/>
    <property type="molecule type" value="Genomic_DNA"/>
</dbReference>
<keyword evidence="4" id="KW-0206">Cytoskeleton</keyword>
<gene>
    <name evidence="8" type="ORF">SteCoe_18481</name>
</gene>
<evidence type="ECO:0000259" key="7">
    <source>
        <dbReference type="PROSITE" id="PS51665"/>
    </source>
</evidence>
<proteinExistence type="predicted"/>
<comment type="caution">
    <text evidence="8">The sequence shown here is derived from an EMBL/GenBank/DDBJ whole genome shotgun (WGS) entry which is preliminary data.</text>
</comment>